<dbReference type="PANTHER" id="PTHR12843">
    <property type="entry name" value="PROTEIN-LYSINE N-METHYLTRANSFERASE METTL10"/>
    <property type="match status" value="1"/>
</dbReference>
<dbReference type="Proteomes" id="UP000799640">
    <property type="component" value="Unassembled WGS sequence"/>
</dbReference>
<accession>A0A6G1HWW1</accession>
<dbReference type="EC" id="2.1.1.-" evidence="4"/>
<evidence type="ECO:0000313" key="6">
    <source>
        <dbReference type="EMBL" id="KAF2400225.1"/>
    </source>
</evidence>
<dbReference type="SUPFAM" id="SSF53335">
    <property type="entry name" value="S-adenosyl-L-methionine-dependent methyltransferases"/>
    <property type="match status" value="1"/>
</dbReference>
<keyword evidence="7" id="KW-1185">Reference proteome</keyword>
<evidence type="ECO:0000256" key="4">
    <source>
        <dbReference type="HAMAP-Rule" id="MF_03188"/>
    </source>
</evidence>
<evidence type="ECO:0000256" key="3">
    <source>
        <dbReference type="ARBA" id="ARBA00022691"/>
    </source>
</evidence>
<name>A0A6G1HWW1_9PEZI</name>
<evidence type="ECO:0000256" key="1">
    <source>
        <dbReference type="ARBA" id="ARBA00022603"/>
    </source>
</evidence>
<gene>
    <name evidence="4" type="primary">EFM4</name>
    <name evidence="6" type="ORF">EJ06DRAFT_530209</name>
</gene>
<dbReference type="InterPro" id="IPR029063">
    <property type="entry name" value="SAM-dependent_MTases_sf"/>
</dbReference>
<keyword evidence="4" id="KW-0813">Transport</keyword>
<comment type="similarity">
    <text evidence="4">Belongs to the class I-like SAM-binding methyltransferase superfamily. EFM4 family.</text>
</comment>
<dbReference type="Gene3D" id="3.40.50.150">
    <property type="entry name" value="Vaccinia Virus protein VP39"/>
    <property type="match status" value="1"/>
</dbReference>
<sequence length="267" mass="28530">MSDPPPPPPLAPSDLGTKDYWDATYARELANHAASPDDEGTVWFADAGAEEKVIELLEGMADEGVLVKDDGPGQPATSFVDLGTGNGHLLFALRDEGWNGVMLGVDYSPASVELARRIEVARREGGPAEDDEEDEDEETDDAGPVFPSGPPVVFAEHDILSPSPPSSLPAGGADVLLDKGTFDAITLNSSVDTGRTTGERYVSNIASLLQPTGRLVITSCNWTEAELRTWFERPGAGFAFERRVAYPTFTFGGQSGQSVVTAVFRRM</sequence>
<dbReference type="InterPro" id="IPR026635">
    <property type="entry name" value="Efm4/METTL10"/>
</dbReference>
<protein>
    <recommendedName>
        <fullName evidence="4">Protein-lysine N-methyltransferase EFM4</fullName>
        <ecNumber evidence="4">2.1.1.-</ecNumber>
    </recommendedName>
    <alternativeName>
        <fullName evidence="4">Elongation factor methyltransferase 4</fullName>
    </alternativeName>
</protein>
<feature type="compositionally biased region" description="Acidic residues" evidence="5">
    <location>
        <begin position="127"/>
        <end position="141"/>
    </location>
</feature>
<evidence type="ECO:0000313" key="7">
    <source>
        <dbReference type="Proteomes" id="UP000799640"/>
    </source>
</evidence>
<comment type="subcellular location">
    <subcellularLocation>
        <location evidence="4">Cytoplasm</location>
    </subcellularLocation>
</comment>
<keyword evidence="1 4" id="KW-0489">Methyltransferase</keyword>
<evidence type="ECO:0000256" key="2">
    <source>
        <dbReference type="ARBA" id="ARBA00022679"/>
    </source>
</evidence>
<organism evidence="6 7">
    <name type="scientific">Trichodelitschia bisporula</name>
    <dbReference type="NCBI Taxonomy" id="703511"/>
    <lineage>
        <taxon>Eukaryota</taxon>
        <taxon>Fungi</taxon>
        <taxon>Dikarya</taxon>
        <taxon>Ascomycota</taxon>
        <taxon>Pezizomycotina</taxon>
        <taxon>Dothideomycetes</taxon>
        <taxon>Dothideomycetes incertae sedis</taxon>
        <taxon>Phaeotrichales</taxon>
        <taxon>Phaeotrichaceae</taxon>
        <taxon>Trichodelitschia</taxon>
    </lineage>
</organism>
<dbReference type="CDD" id="cd02440">
    <property type="entry name" value="AdoMet_MTases"/>
    <property type="match status" value="1"/>
</dbReference>
<reference evidence="6" key="1">
    <citation type="journal article" date="2020" name="Stud. Mycol.">
        <title>101 Dothideomycetes genomes: a test case for predicting lifestyles and emergence of pathogens.</title>
        <authorList>
            <person name="Haridas S."/>
            <person name="Albert R."/>
            <person name="Binder M."/>
            <person name="Bloem J."/>
            <person name="Labutti K."/>
            <person name="Salamov A."/>
            <person name="Andreopoulos B."/>
            <person name="Baker S."/>
            <person name="Barry K."/>
            <person name="Bills G."/>
            <person name="Bluhm B."/>
            <person name="Cannon C."/>
            <person name="Castanera R."/>
            <person name="Culley D."/>
            <person name="Daum C."/>
            <person name="Ezra D."/>
            <person name="Gonzalez J."/>
            <person name="Henrissat B."/>
            <person name="Kuo A."/>
            <person name="Liang C."/>
            <person name="Lipzen A."/>
            <person name="Lutzoni F."/>
            <person name="Magnuson J."/>
            <person name="Mondo S."/>
            <person name="Nolan M."/>
            <person name="Ohm R."/>
            <person name="Pangilinan J."/>
            <person name="Park H.-J."/>
            <person name="Ramirez L."/>
            <person name="Alfaro M."/>
            <person name="Sun H."/>
            <person name="Tritt A."/>
            <person name="Yoshinaga Y."/>
            <person name="Zwiers L.-H."/>
            <person name="Turgeon B."/>
            <person name="Goodwin S."/>
            <person name="Spatafora J."/>
            <person name="Crous P."/>
            <person name="Grigoriev I."/>
        </authorList>
    </citation>
    <scope>NUCLEOTIDE SEQUENCE</scope>
    <source>
        <strain evidence="6">CBS 262.69</strain>
    </source>
</reference>
<dbReference type="PANTHER" id="PTHR12843:SF5">
    <property type="entry name" value="EEF1A LYSINE METHYLTRANSFERASE 2"/>
    <property type="match status" value="1"/>
</dbReference>
<dbReference type="GO" id="GO:0016192">
    <property type="term" value="P:vesicle-mediated transport"/>
    <property type="evidence" value="ECO:0007669"/>
    <property type="project" value="UniProtKB-UniRule"/>
</dbReference>
<dbReference type="GO" id="GO:0016279">
    <property type="term" value="F:protein-lysine N-methyltransferase activity"/>
    <property type="evidence" value="ECO:0007669"/>
    <property type="project" value="UniProtKB-UniRule"/>
</dbReference>
<dbReference type="AlphaFoldDB" id="A0A6G1HWW1"/>
<dbReference type="GO" id="GO:0005737">
    <property type="term" value="C:cytoplasm"/>
    <property type="evidence" value="ECO:0007669"/>
    <property type="project" value="UniProtKB-SubCell"/>
</dbReference>
<feature type="region of interest" description="Disordered" evidence="5">
    <location>
        <begin position="122"/>
        <end position="148"/>
    </location>
</feature>
<comment type="function">
    <text evidence="4">S-adenosyl-L-methionine-dependent protein-lysine N-methyltransferase that mono- and dimethylates elongation factor 1-alpha at 'Lys-316'. May play a role in intracellular transport.</text>
</comment>
<dbReference type="Pfam" id="PF13489">
    <property type="entry name" value="Methyltransf_23"/>
    <property type="match status" value="1"/>
</dbReference>
<dbReference type="GO" id="GO:0032259">
    <property type="term" value="P:methylation"/>
    <property type="evidence" value="ECO:0007669"/>
    <property type="project" value="UniProtKB-KW"/>
</dbReference>
<keyword evidence="3 4" id="KW-0949">S-adenosyl-L-methionine</keyword>
<dbReference type="EMBL" id="ML996695">
    <property type="protein sequence ID" value="KAF2400225.1"/>
    <property type="molecule type" value="Genomic_DNA"/>
</dbReference>
<keyword evidence="4" id="KW-0963">Cytoplasm</keyword>
<keyword evidence="2 4" id="KW-0808">Transferase</keyword>
<dbReference type="OrthoDB" id="10069295at2759"/>
<dbReference type="HAMAP" id="MF_03188">
    <property type="entry name" value="Methyltr_EFM4"/>
    <property type="match status" value="1"/>
</dbReference>
<proteinExistence type="inferred from homology"/>
<evidence type="ECO:0000256" key="5">
    <source>
        <dbReference type="SAM" id="MobiDB-lite"/>
    </source>
</evidence>